<keyword evidence="5" id="KW-1185">Reference proteome</keyword>
<dbReference type="Gene3D" id="3.20.20.80">
    <property type="entry name" value="Glycosidases"/>
    <property type="match status" value="3"/>
</dbReference>
<name>A0ABM7WUQ6_9BACT</name>
<dbReference type="PANTHER" id="PTHR10357:SF179">
    <property type="entry name" value="NEUTRAL AND BASIC AMINO ACID TRANSPORT PROTEIN RBAT"/>
    <property type="match status" value="1"/>
</dbReference>
<dbReference type="InterPro" id="IPR006047">
    <property type="entry name" value="GH13_cat_dom"/>
</dbReference>
<protein>
    <submittedName>
        <fullName evidence="4">Alpha-amylase</fullName>
    </submittedName>
</protein>
<dbReference type="EMBL" id="AP025591">
    <property type="protein sequence ID" value="BDG03239.1"/>
    <property type="molecule type" value="Genomic_DNA"/>
</dbReference>
<evidence type="ECO:0000256" key="2">
    <source>
        <dbReference type="SAM" id="SignalP"/>
    </source>
</evidence>
<evidence type="ECO:0000256" key="1">
    <source>
        <dbReference type="ARBA" id="ARBA00008061"/>
    </source>
</evidence>
<feature type="chain" id="PRO_5045429152" evidence="2">
    <location>
        <begin position="30"/>
        <end position="549"/>
    </location>
</feature>
<dbReference type="Pfam" id="PF00128">
    <property type="entry name" value="Alpha-amylase"/>
    <property type="match status" value="1"/>
</dbReference>
<organism evidence="4 5">
    <name type="scientific">Anaeromyxobacter oryzae</name>
    <dbReference type="NCBI Taxonomy" id="2918170"/>
    <lineage>
        <taxon>Bacteria</taxon>
        <taxon>Pseudomonadati</taxon>
        <taxon>Myxococcota</taxon>
        <taxon>Myxococcia</taxon>
        <taxon>Myxococcales</taxon>
        <taxon>Cystobacterineae</taxon>
        <taxon>Anaeromyxobacteraceae</taxon>
        <taxon>Anaeromyxobacter</taxon>
    </lineage>
</organism>
<dbReference type="Proteomes" id="UP001162891">
    <property type="component" value="Chromosome"/>
</dbReference>
<feature type="signal peptide" evidence="2">
    <location>
        <begin position="1"/>
        <end position="29"/>
    </location>
</feature>
<dbReference type="InterPro" id="IPR045857">
    <property type="entry name" value="O16G_dom_2"/>
</dbReference>
<feature type="domain" description="Glycosyl hydrolase family 13 catalytic" evidence="3">
    <location>
        <begin position="54"/>
        <end position="461"/>
    </location>
</feature>
<dbReference type="InterPro" id="IPR017853">
    <property type="entry name" value="GH"/>
</dbReference>
<dbReference type="PANTHER" id="PTHR10357">
    <property type="entry name" value="ALPHA-AMYLASE FAMILY MEMBER"/>
    <property type="match status" value="1"/>
</dbReference>
<dbReference type="PROSITE" id="PS51257">
    <property type="entry name" value="PROKAR_LIPOPROTEIN"/>
    <property type="match status" value="1"/>
</dbReference>
<evidence type="ECO:0000259" key="3">
    <source>
        <dbReference type="SMART" id="SM00642"/>
    </source>
</evidence>
<proteinExistence type="inferred from homology"/>
<sequence length="549" mass="57920">MRRPRSLPLRALVVALVALLSSACGNAPAPPPTPGPTRAASAAPDWWNGAVVYEVFVRSFRDSDGDGAGDLAGLLEKLDYLNDGDPATDSDLGVDAIWLMPIYPSPSTHGYDVTSYDAVNPTYGTLADLDRLVAACHARGIKVVLDWIPNHTSDAHPWFVDATSSPAAAHRDWYVWRSPNPGWTQPFGSGPAWFPGGGAWYYAAFWEHMPDLNWRNPAVAAEQSAAAIRWLGHGVDGFRLDAVRYLVENGPGPGQEDQPETRAALKAFADAVRAVRPDALLVGEAWADTATIAPYLGTPTAALPGGDALPLLFDFPLADAIVNGVSAGDARPIATALDAVARAYPAGTGDAPFLTNHDQVRVATRLSADPARLGLAAAILLTLQGTPFLYYGEELGLLNGDCADDACKRTPMSWDATATGGFTSGTPWWPLAPRGPTTSVAAQTGDPGSLLSRYRRLIRVRKASEALRRGGTERLAAASPGLLALVRALPGERVLVVHNLGIDTVRERLAVTAGAATPLLADPGAAIAPSPEGAEVTLPARATAIWRLE</sequence>
<evidence type="ECO:0000313" key="4">
    <source>
        <dbReference type="EMBL" id="BDG03239.1"/>
    </source>
</evidence>
<dbReference type="Gene3D" id="3.90.400.10">
    <property type="entry name" value="Oligo-1,6-glucosidase, Domain 2"/>
    <property type="match status" value="1"/>
</dbReference>
<dbReference type="SUPFAM" id="SSF51445">
    <property type="entry name" value="(Trans)glycosidases"/>
    <property type="match status" value="1"/>
</dbReference>
<dbReference type="SMART" id="SM00642">
    <property type="entry name" value="Aamy"/>
    <property type="match status" value="1"/>
</dbReference>
<dbReference type="CDD" id="cd11316">
    <property type="entry name" value="AmyAc_bac2_AmyA"/>
    <property type="match status" value="1"/>
</dbReference>
<comment type="similarity">
    <text evidence="1">Belongs to the glycosyl hydrolase 13 family.</text>
</comment>
<accession>A0ABM7WUQ6</accession>
<keyword evidence="2" id="KW-0732">Signal</keyword>
<gene>
    <name evidence="4" type="ORF">AMOR_22350</name>
</gene>
<evidence type="ECO:0000313" key="5">
    <source>
        <dbReference type="Proteomes" id="UP001162891"/>
    </source>
</evidence>
<reference evidence="5" key="1">
    <citation type="journal article" date="2022" name="Int. J. Syst. Evol. Microbiol.">
        <title>Anaeromyxobacter oryzae sp. nov., Anaeromyxobacter diazotrophicus sp. nov. and Anaeromyxobacter paludicola sp. nov., isolated from paddy soils.</title>
        <authorList>
            <person name="Itoh H."/>
            <person name="Xu Z."/>
            <person name="Mise K."/>
            <person name="Masuda Y."/>
            <person name="Ushijima N."/>
            <person name="Hayakawa C."/>
            <person name="Shiratori Y."/>
            <person name="Senoo K."/>
        </authorList>
    </citation>
    <scope>NUCLEOTIDE SEQUENCE [LARGE SCALE GENOMIC DNA]</scope>
    <source>
        <strain evidence="5">Red232</strain>
    </source>
</reference>
<dbReference type="RefSeq" id="WP_248361067.1">
    <property type="nucleotide sequence ID" value="NZ_AP025591.1"/>
</dbReference>